<evidence type="ECO:0000259" key="1">
    <source>
        <dbReference type="Pfam" id="PF00534"/>
    </source>
</evidence>
<dbReference type="GO" id="GO:0016757">
    <property type="term" value="F:glycosyltransferase activity"/>
    <property type="evidence" value="ECO:0007669"/>
    <property type="project" value="InterPro"/>
</dbReference>
<dbReference type="EMBL" id="FNCV01000002">
    <property type="protein sequence ID" value="SDG68774.1"/>
    <property type="molecule type" value="Genomic_DNA"/>
</dbReference>
<reference evidence="3" key="1">
    <citation type="submission" date="2016-10" db="EMBL/GenBank/DDBJ databases">
        <authorList>
            <person name="Varghese N."/>
            <person name="Submissions S."/>
        </authorList>
    </citation>
    <scope>NUCLEOTIDE SEQUENCE [LARGE SCALE GENOMIC DNA]</scope>
    <source>
        <strain evidence="3">930I</strain>
    </source>
</reference>
<organism evidence="2 3">
    <name type="scientific">Roseospirillum parvum</name>
    <dbReference type="NCBI Taxonomy" id="83401"/>
    <lineage>
        <taxon>Bacteria</taxon>
        <taxon>Pseudomonadati</taxon>
        <taxon>Pseudomonadota</taxon>
        <taxon>Alphaproteobacteria</taxon>
        <taxon>Rhodospirillales</taxon>
        <taxon>Rhodospirillaceae</taxon>
        <taxon>Roseospirillum</taxon>
    </lineage>
</organism>
<dbReference type="Proteomes" id="UP000217076">
    <property type="component" value="Unassembled WGS sequence"/>
</dbReference>
<keyword evidence="2" id="KW-0808">Transferase</keyword>
<dbReference type="OrthoDB" id="9790710at2"/>
<dbReference type="STRING" id="83401.SAMN05421742_102126"/>
<name>A0A1G7W9Y9_9PROT</name>
<dbReference type="Gene3D" id="3.40.50.2000">
    <property type="entry name" value="Glycogen Phosphorylase B"/>
    <property type="match status" value="2"/>
</dbReference>
<sequence length="416" mass="44766">MRVHVVVPLLLRPDAGGHVKCWQRLAEAATRQSEVDLTVHFMGHGGGVEALAPNVRYRLHRPVFSTAWLPFLSHTPDATDLGPWHPGLARALAGAEVIHTTDAFFCFAKTALGVARRRGIPLVNSLHTDTPGYTRLYTALTVKRLLGDGWLARRLLAPPFSMAARAEAGQRRRLAAHQAVSRHALVSRPEERAAALAVLPEARVGTLRRGVDRGRFNPGRRDRARLAAEMGIPEDRPLVLFVGRVNDGKGVMVLARALAELKAKGQRFHLLCAGEGDRRDDITALLGEAASCPGPLPQDTVARLYADADLFVLPSAHEVLGNVVMEALAAGTPAVVNRDSGMDAWVRPGQTGAVAEGADPGHWAGVLAPLLADPARLQAMGRAAHADAEARLPTWDGVLAEDLVPRWRAALREGAR</sequence>
<dbReference type="InterPro" id="IPR050194">
    <property type="entry name" value="Glycosyltransferase_grp1"/>
</dbReference>
<evidence type="ECO:0000313" key="2">
    <source>
        <dbReference type="EMBL" id="SDG68774.1"/>
    </source>
</evidence>
<dbReference type="SUPFAM" id="SSF53756">
    <property type="entry name" value="UDP-Glycosyltransferase/glycogen phosphorylase"/>
    <property type="match status" value="1"/>
</dbReference>
<gene>
    <name evidence="2" type="ORF">SAMN05421742_102126</name>
</gene>
<dbReference type="AlphaFoldDB" id="A0A1G7W9Y9"/>
<dbReference type="Pfam" id="PF00534">
    <property type="entry name" value="Glycos_transf_1"/>
    <property type="match status" value="1"/>
</dbReference>
<dbReference type="PANTHER" id="PTHR45947">
    <property type="entry name" value="SULFOQUINOVOSYL TRANSFERASE SQD2"/>
    <property type="match status" value="1"/>
</dbReference>
<proteinExistence type="predicted"/>
<feature type="domain" description="Glycosyl transferase family 1" evidence="1">
    <location>
        <begin position="225"/>
        <end position="384"/>
    </location>
</feature>
<dbReference type="RefSeq" id="WP_092615608.1">
    <property type="nucleotide sequence ID" value="NZ_FNCV01000002.1"/>
</dbReference>
<keyword evidence="3" id="KW-1185">Reference proteome</keyword>
<evidence type="ECO:0000313" key="3">
    <source>
        <dbReference type="Proteomes" id="UP000217076"/>
    </source>
</evidence>
<accession>A0A1G7W9Y9</accession>
<dbReference type="PANTHER" id="PTHR45947:SF3">
    <property type="entry name" value="SULFOQUINOVOSYL TRANSFERASE SQD2"/>
    <property type="match status" value="1"/>
</dbReference>
<dbReference type="InterPro" id="IPR001296">
    <property type="entry name" value="Glyco_trans_1"/>
</dbReference>
<protein>
    <submittedName>
        <fullName evidence="2">Glycosyltransferase involved in cell wall bisynthesis</fullName>
    </submittedName>
</protein>